<evidence type="ECO:0000313" key="3">
    <source>
        <dbReference type="EMBL" id="MBR7780643.1"/>
    </source>
</evidence>
<dbReference type="Proteomes" id="UP000680067">
    <property type="component" value="Unassembled WGS sequence"/>
</dbReference>
<comment type="caution">
    <text evidence="3">The sequence shown here is derived from an EMBL/GenBank/DDBJ whole genome shotgun (WGS) entry which is preliminary data.</text>
</comment>
<feature type="compositionally biased region" description="Polar residues" evidence="1">
    <location>
        <begin position="104"/>
        <end position="121"/>
    </location>
</feature>
<accession>A0A941DH42</accession>
<name>A0A941DH42_9BURK</name>
<evidence type="ECO:0000313" key="4">
    <source>
        <dbReference type="Proteomes" id="UP000680067"/>
    </source>
</evidence>
<proteinExistence type="predicted"/>
<feature type="compositionally biased region" description="Low complexity" evidence="1">
    <location>
        <begin position="63"/>
        <end position="79"/>
    </location>
</feature>
<dbReference type="AlphaFoldDB" id="A0A941DH42"/>
<dbReference type="RefSeq" id="WP_212686039.1">
    <property type="nucleotide sequence ID" value="NZ_JAGSPN010000001.1"/>
</dbReference>
<sequence>MNGWNTYPHSSSRHSGMLLALGLHVLLISAWWQMQHQPWRSHNNASSAMELVFVPLPQPAPQAAPQAPVVSQPVAAEPVRASSTPPAPVSAKRSKPELPRKTTNESVSQPVETHAVSTPVTDNPPAESATAATPRSGTDLHQLKASAGRIDKEWRGTTMGKIQMAQDTDPTTDEKLGKGVKKAEKKDCLKAYSGIGLLAIAPLLVSTVVDTGCKW</sequence>
<keyword evidence="2" id="KW-0472">Membrane</keyword>
<gene>
    <name evidence="3" type="ORF">KDM89_00695</name>
</gene>
<keyword evidence="2" id="KW-1133">Transmembrane helix</keyword>
<dbReference type="EMBL" id="JAGSPN010000001">
    <property type="protein sequence ID" value="MBR7780643.1"/>
    <property type="molecule type" value="Genomic_DNA"/>
</dbReference>
<protein>
    <submittedName>
        <fullName evidence="3">Uncharacterized protein</fullName>
    </submittedName>
</protein>
<keyword evidence="2" id="KW-0812">Transmembrane</keyword>
<organism evidence="3 4">
    <name type="scientific">Undibacterium luofuense</name>
    <dbReference type="NCBI Taxonomy" id="2828733"/>
    <lineage>
        <taxon>Bacteria</taxon>
        <taxon>Pseudomonadati</taxon>
        <taxon>Pseudomonadota</taxon>
        <taxon>Betaproteobacteria</taxon>
        <taxon>Burkholderiales</taxon>
        <taxon>Oxalobacteraceae</taxon>
        <taxon>Undibacterium</taxon>
    </lineage>
</organism>
<evidence type="ECO:0000256" key="2">
    <source>
        <dbReference type="SAM" id="Phobius"/>
    </source>
</evidence>
<keyword evidence="4" id="KW-1185">Reference proteome</keyword>
<evidence type="ECO:0000256" key="1">
    <source>
        <dbReference type="SAM" id="MobiDB-lite"/>
    </source>
</evidence>
<feature type="transmembrane region" description="Helical" evidence="2">
    <location>
        <begin position="12"/>
        <end position="32"/>
    </location>
</feature>
<feature type="compositionally biased region" description="Basic and acidic residues" evidence="1">
    <location>
        <begin position="94"/>
        <end position="103"/>
    </location>
</feature>
<feature type="transmembrane region" description="Helical" evidence="2">
    <location>
        <begin position="191"/>
        <end position="209"/>
    </location>
</feature>
<reference evidence="3" key="1">
    <citation type="submission" date="2021-04" db="EMBL/GenBank/DDBJ databases">
        <title>novel species isolated from subtropical streams in China.</title>
        <authorList>
            <person name="Lu H."/>
        </authorList>
    </citation>
    <scope>NUCLEOTIDE SEQUENCE</scope>
    <source>
        <strain evidence="3">LFS511W</strain>
    </source>
</reference>
<feature type="region of interest" description="Disordered" evidence="1">
    <location>
        <begin position="60"/>
        <end position="180"/>
    </location>
</feature>